<evidence type="ECO:0000313" key="7">
    <source>
        <dbReference type="Proteomes" id="UP000465035"/>
    </source>
</evidence>
<feature type="active site" description="Proton donor/acceptor" evidence="4">
    <location>
        <position position="140"/>
    </location>
</feature>
<feature type="transmembrane region" description="Helical" evidence="5">
    <location>
        <begin position="9"/>
        <end position="27"/>
    </location>
</feature>
<dbReference type="CDD" id="cd06165">
    <property type="entry name" value="Sortase_A"/>
    <property type="match status" value="1"/>
</dbReference>
<evidence type="ECO:0000256" key="5">
    <source>
        <dbReference type="SAM" id="Phobius"/>
    </source>
</evidence>
<organism evidence="6 7">
    <name type="scientific">Lentilactobacillus hilgardii</name>
    <name type="common">Lactobacillus hilgardii</name>
    <dbReference type="NCBI Taxonomy" id="1588"/>
    <lineage>
        <taxon>Bacteria</taxon>
        <taxon>Bacillati</taxon>
        <taxon>Bacillota</taxon>
        <taxon>Bacilli</taxon>
        <taxon>Lactobacillales</taxon>
        <taxon>Lactobacillaceae</taxon>
        <taxon>Lentilactobacillus</taxon>
    </lineage>
</organism>
<keyword evidence="2" id="KW-0378">Hydrolase</keyword>
<dbReference type="GO" id="GO:0006508">
    <property type="term" value="P:proteolysis"/>
    <property type="evidence" value="ECO:0007669"/>
    <property type="project" value="UniProtKB-KW"/>
</dbReference>
<dbReference type="GeneID" id="69058718"/>
<gene>
    <name evidence="6" type="ORF">GQR93_10095</name>
</gene>
<dbReference type="InterPro" id="IPR042007">
    <property type="entry name" value="Sortase_A"/>
</dbReference>
<keyword evidence="3" id="KW-0788">Thiol protease</keyword>
<keyword evidence="5" id="KW-0472">Membrane</keyword>
<keyword evidence="5" id="KW-1133">Transmembrane helix</keyword>
<dbReference type="Gene3D" id="2.40.260.10">
    <property type="entry name" value="Sortase"/>
    <property type="match status" value="1"/>
</dbReference>
<dbReference type="Pfam" id="PF04203">
    <property type="entry name" value="Sortase"/>
    <property type="match status" value="1"/>
</dbReference>
<reference evidence="6 7" key="1">
    <citation type="submission" date="2019-12" db="EMBL/GenBank/DDBJ databases">
        <title>Lactobacillus hilgardii FLUB.</title>
        <authorList>
            <person name="Gustaw K."/>
        </authorList>
    </citation>
    <scope>NUCLEOTIDE SEQUENCE [LARGE SCALE GENOMIC DNA]</scope>
    <source>
        <strain evidence="6 7">FLUB</strain>
    </source>
</reference>
<dbReference type="EMBL" id="CP047121">
    <property type="protein sequence ID" value="QHB52516.1"/>
    <property type="molecule type" value="Genomic_DNA"/>
</dbReference>
<dbReference type="InterPro" id="IPR023365">
    <property type="entry name" value="Sortase_dom-sf"/>
</dbReference>
<evidence type="ECO:0000313" key="6">
    <source>
        <dbReference type="EMBL" id="QHB52516.1"/>
    </source>
</evidence>
<dbReference type="SMR" id="A0A6P1E542"/>
<evidence type="ECO:0000256" key="2">
    <source>
        <dbReference type="ARBA" id="ARBA00022801"/>
    </source>
</evidence>
<evidence type="ECO:0000256" key="1">
    <source>
        <dbReference type="ARBA" id="ARBA00022670"/>
    </source>
</evidence>
<dbReference type="NCBIfam" id="TIGR01076">
    <property type="entry name" value="sortase_fam"/>
    <property type="match status" value="1"/>
</dbReference>
<keyword evidence="1" id="KW-0645">Protease</keyword>
<dbReference type="GO" id="GO:0008234">
    <property type="term" value="F:cysteine-type peptidase activity"/>
    <property type="evidence" value="ECO:0007669"/>
    <property type="project" value="UniProtKB-KW"/>
</dbReference>
<sequence>MKKNLLKKSIINIIFGLLVIVALVLIFNRPIKNKVIGSYQPKVTRQEVAATNRRTQKKSKRHQQNVSYNFKKVKSLDFETALRSRLNSQQIEQAGQILIPKSGIHLPIGLGVSNSTLALAAGTMRANQKMGRGNYPLAGHHMVNRKILFGPLYFKTRVGQTIYLTDMNRVYQYQVYQRAFIAATRVDVIKQTKKPIVTLVTCDATGKGRLLIRGRLVKTFKLRDATQKIKRALLRPANS</sequence>
<dbReference type="RefSeq" id="WP_003554992.1">
    <property type="nucleotide sequence ID" value="NZ_CABKOL010000099.1"/>
</dbReference>
<keyword evidence="5" id="KW-0812">Transmembrane</keyword>
<feature type="active site" description="Acyl-thioester intermediate" evidence="4">
    <location>
        <position position="202"/>
    </location>
</feature>
<name>A0A6P1E542_LENHI</name>
<protein>
    <submittedName>
        <fullName evidence="6">Sortase</fullName>
    </submittedName>
</protein>
<dbReference type="AlphaFoldDB" id="A0A6P1E542"/>
<evidence type="ECO:0000256" key="4">
    <source>
        <dbReference type="PIRSR" id="PIRSR605754-1"/>
    </source>
</evidence>
<dbReference type="SUPFAM" id="SSF63817">
    <property type="entry name" value="Sortase"/>
    <property type="match status" value="1"/>
</dbReference>
<accession>A0A6P1E542</accession>
<dbReference type="InterPro" id="IPR005754">
    <property type="entry name" value="Sortase"/>
</dbReference>
<evidence type="ECO:0000256" key="3">
    <source>
        <dbReference type="ARBA" id="ARBA00022807"/>
    </source>
</evidence>
<dbReference type="Proteomes" id="UP000465035">
    <property type="component" value="Chromosome"/>
</dbReference>
<proteinExistence type="predicted"/>